<feature type="region of interest" description="Disordered" evidence="1">
    <location>
        <begin position="359"/>
        <end position="388"/>
    </location>
</feature>
<name>F4RSK5_MELLP</name>
<dbReference type="GeneID" id="18930304"/>
<evidence type="ECO:0000313" key="2">
    <source>
        <dbReference type="EMBL" id="EGG04678.1"/>
    </source>
</evidence>
<proteinExistence type="predicted"/>
<dbReference type="RefSeq" id="XP_007412117.1">
    <property type="nucleotide sequence ID" value="XM_007412055.1"/>
</dbReference>
<dbReference type="KEGG" id="mlr:MELLADRAFT_64734"/>
<dbReference type="VEuPathDB" id="FungiDB:MELLADRAFT_64734"/>
<dbReference type="Proteomes" id="UP000001072">
    <property type="component" value="Unassembled WGS sequence"/>
</dbReference>
<dbReference type="InParanoid" id="F4RSK5"/>
<accession>F4RSK5</accession>
<keyword evidence="3" id="KW-1185">Reference proteome</keyword>
<evidence type="ECO:0000313" key="3">
    <source>
        <dbReference type="Proteomes" id="UP000001072"/>
    </source>
</evidence>
<evidence type="ECO:0000256" key="1">
    <source>
        <dbReference type="SAM" id="MobiDB-lite"/>
    </source>
</evidence>
<protein>
    <submittedName>
        <fullName evidence="2">Uncharacterized protein</fullName>
    </submittedName>
</protein>
<dbReference type="EMBL" id="GL883117">
    <property type="protein sequence ID" value="EGG04678.1"/>
    <property type="molecule type" value="Genomic_DNA"/>
</dbReference>
<organism evidence="3">
    <name type="scientific">Melampsora larici-populina (strain 98AG31 / pathotype 3-4-7)</name>
    <name type="common">Poplar leaf rust fungus</name>
    <dbReference type="NCBI Taxonomy" id="747676"/>
    <lineage>
        <taxon>Eukaryota</taxon>
        <taxon>Fungi</taxon>
        <taxon>Dikarya</taxon>
        <taxon>Basidiomycota</taxon>
        <taxon>Pucciniomycotina</taxon>
        <taxon>Pucciniomycetes</taxon>
        <taxon>Pucciniales</taxon>
        <taxon>Melampsoraceae</taxon>
        <taxon>Melampsora</taxon>
    </lineage>
</organism>
<reference evidence="3" key="1">
    <citation type="journal article" date="2011" name="Proc. Natl. Acad. Sci. U.S.A.">
        <title>Obligate biotrophy features unraveled by the genomic analysis of rust fungi.</title>
        <authorList>
            <person name="Duplessis S."/>
            <person name="Cuomo C.A."/>
            <person name="Lin Y.-C."/>
            <person name="Aerts A."/>
            <person name="Tisserant E."/>
            <person name="Veneault-Fourrey C."/>
            <person name="Joly D.L."/>
            <person name="Hacquard S."/>
            <person name="Amselem J."/>
            <person name="Cantarel B.L."/>
            <person name="Chiu R."/>
            <person name="Coutinho P.M."/>
            <person name="Feau N."/>
            <person name="Field M."/>
            <person name="Frey P."/>
            <person name="Gelhaye E."/>
            <person name="Goldberg J."/>
            <person name="Grabherr M.G."/>
            <person name="Kodira C.D."/>
            <person name="Kohler A."/>
            <person name="Kuees U."/>
            <person name="Lindquist E.A."/>
            <person name="Lucas S.M."/>
            <person name="Mago R."/>
            <person name="Mauceli E."/>
            <person name="Morin E."/>
            <person name="Murat C."/>
            <person name="Pangilinan J.L."/>
            <person name="Park R."/>
            <person name="Pearson M."/>
            <person name="Quesneville H."/>
            <person name="Rouhier N."/>
            <person name="Sakthikumar S."/>
            <person name="Salamov A.A."/>
            <person name="Schmutz J."/>
            <person name="Selles B."/>
            <person name="Shapiro H."/>
            <person name="Tanguay P."/>
            <person name="Tuskan G.A."/>
            <person name="Henrissat B."/>
            <person name="Van de Peer Y."/>
            <person name="Rouze P."/>
            <person name="Ellis J.G."/>
            <person name="Dodds P.N."/>
            <person name="Schein J.E."/>
            <person name="Zhong S."/>
            <person name="Hamelin R.C."/>
            <person name="Grigoriev I.V."/>
            <person name="Szabo L.J."/>
            <person name="Martin F."/>
        </authorList>
    </citation>
    <scope>NUCLEOTIDE SEQUENCE [LARGE SCALE GENOMIC DNA]</scope>
    <source>
        <strain evidence="3">98AG31 / pathotype 3-4-7</strain>
    </source>
</reference>
<dbReference type="HOGENOM" id="CLU_616884_0_0_1"/>
<gene>
    <name evidence="2" type="ORF">MELLADRAFT_64734</name>
</gene>
<dbReference type="AlphaFoldDB" id="F4RSK5"/>
<sequence>MVGFRHLEKPDAYTEFGLIMTGLCPTGGVQAQNSPLSLYPLIIIPPSYLFPNVSSSLNPDITPLNQPLLIQPDFLLQLDSNLLVLQRNFNLNQSSHSMSMSSRKLTGGEADQKPVEHYNSQDIVILTPERPPTHTRGVCLLQTPAIGQSPTPRIKDKPMDFGASAMGIKNDQLTFLKDMLSTPTIIITPDGLSYHGGVHIPRNHWWVYRLIRPVLSIFAPLVPPTLYSLRTSPRVMIDGRPNLLFDQMQPGQMPKFEDMSMRELAEWRLGVMIQTPEAGVLFNRAFNLKRAEEGFSHLTYPVPFTGDMPDDVDEMIISLEYDTHFITRCISLAEDAAAHNRLSLVPSLSMLHGVDLRDTRCSSNSSDASDKASNRDGLQNPSCVNKKHGTVNQNRKLLKILKSAKEINLLTPVFQSANALDENTTTGEILYPSSSIRDENVPSD</sequence>